<reference evidence="1 2" key="1">
    <citation type="submission" date="2021-05" db="EMBL/GenBank/DDBJ databases">
        <title>Roseococcus sp. XZZS9, whole genome shotgun sequencing project.</title>
        <authorList>
            <person name="Zhao G."/>
            <person name="Shen L."/>
        </authorList>
    </citation>
    <scope>NUCLEOTIDE SEQUENCE [LARGE SCALE GENOMIC DNA]</scope>
    <source>
        <strain evidence="1 2">XZZS9</strain>
    </source>
</reference>
<name>A0ABS5QB47_9PROT</name>
<gene>
    <name evidence="1" type="ORF">KHU32_07405</name>
</gene>
<dbReference type="RefSeq" id="WP_213669361.1">
    <property type="nucleotide sequence ID" value="NZ_JAHCDA010000001.1"/>
</dbReference>
<dbReference type="Proteomes" id="UP000766336">
    <property type="component" value="Unassembled WGS sequence"/>
</dbReference>
<protein>
    <submittedName>
        <fullName evidence="1">Uncharacterized protein</fullName>
    </submittedName>
</protein>
<organism evidence="1 2">
    <name type="scientific">Roseococcus pinisoli</name>
    <dbReference type="NCBI Taxonomy" id="2835040"/>
    <lineage>
        <taxon>Bacteria</taxon>
        <taxon>Pseudomonadati</taxon>
        <taxon>Pseudomonadota</taxon>
        <taxon>Alphaproteobacteria</taxon>
        <taxon>Acetobacterales</taxon>
        <taxon>Roseomonadaceae</taxon>
        <taxon>Roseococcus</taxon>
    </lineage>
</organism>
<evidence type="ECO:0000313" key="2">
    <source>
        <dbReference type="Proteomes" id="UP000766336"/>
    </source>
</evidence>
<proteinExistence type="predicted"/>
<evidence type="ECO:0000313" key="1">
    <source>
        <dbReference type="EMBL" id="MBS7810759.1"/>
    </source>
</evidence>
<sequence length="106" mass="10859">MPDAKALAEALAAGKPAAVVAGPDAPAGGVASESFMPGTSLHAVACACCQGRGEAAQALDRLFQARVRGIVPWFDRVLVLDADGLGEETRQALAQDKLAAARYRLA</sequence>
<keyword evidence="2" id="KW-1185">Reference proteome</keyword>
<comment type="caution">
    <text evidence="1">The sequence shown here is derived from an EMBL/GenBank/DDBJ whole genome shotgun (WGS) entry which is preliminary data.</text>
</comment>
<accession>A0ABS5QB47</accession>
<dbReference type="EMBL" id="JAHCDA010000001">
    <property type="protein sequence ID" value="MBS7810759.1"/>
    <property type="molecule type" value="Genomic_DNA"/>
</dbReference>